<dbReference type="Proteomes" id="UP000765507">
    <property type="component" value="Unassembled WGS sequence"/>
</dbReference>
<keyword evidence="2" id="KW-0812">Transmembrane</keyword>
<evidence type="ECO:0000313" key="5">
    <source>
        <dbReference type="Proteomes" id="UP000765507"/>
    </source>
</evidence>
<gene>
    <name evidence="4" type="primary">EQTN</name>
    <name evidence="4" type="ORF">G0U57_006705</name>
</gene>
<sequence>MNPILFLFLSLLISAGTTKKLISSSKDYHNLPVNDLEEEEEEDDNDGNNYVIQSPEDHETFSETDISTNPPVSKDVLMLKNSMQNLREYLKLLSIKKAEEEQLESFEAESSEESKFGPHYLNIITQGPVEESLTGDLRAKAVDIYKDPILKDLSAELDNQTPEFNETEYHPRNMFFKPVPMSDKGDLIQKKAANVGRKKDVRETLMLAVSSTTLIILIIFMICCGVTLNQFSKQKKGSSNASTTHSEQQRLAYLSYFQPLEGVSDSSFSKTADSSSMWDEKTASAIRSNSQSRHSKTRTLSNIKSVDDVSSISDESTRSAATSYKASKPGENEL</sequence>
<accession>A0A8T1SK15</accession>
<feature type="transmembrane region" description="Helical" evidence="2">
    <location>
        <begin position="205"/>
        <end position="228"/>
    </location>
</feature>
<dbReference type="GO" id="GO:0002079">
    <property type="term" value="C:inner acrosomal membrane"/>
    <property type="evidence" value="ECO:0007669"/>
    <property type="project" value="TreeGrafter"/>
</dbReference>
<dbReference type="OrthoDB" id="9427242at2759"/>
<dbReference type="PANTHER" id="PTHR36874:SF1">
    <property type="entry name" value="EQUATORIN"/>
    <property type="match status" value="1"/>
</dbReference>
<comment type="caution">
    <text evidence="4">The sequence shown here is derived from an EMBL/GenBank/DDBJ whole genome shotgun (WGS) entry which is preliminary data.</text>
</comment>
<evidence type="ECO:0000256" key="1">
    <source>
        <dbReference type="SAM" id="MobiDB-lite"/>
    </source>
</evidence>
<dbReference type="AlphaFoldDB" id="A0A8T1SK15"/>
<evidence type="ECO:0000256" key="2">
    <source>
        <dbReference type="SAM" id="Phobius"/>
    </source>
</evidence>
<feature type="signal peptide" evidence="3">
    <location>
        <begin position="1"/>
        <end position="18"/>
    </location>
</feature>
<feature type="region of interest" description="Disordered" evidence="1">
    <location>
        <begin position="279"/>
        <end position="334"/>
    </location>
</feature>
<dbReference type="GO" id="GO:0005886">
    <property type="term" value="C:plasma membrane"/>
    <property type="evidence" value="ECO:0007669"/>
    <property type="project" value="InterPro"/>
</dbReference>
<dbReference type="GO" id="GO:0007342">
    <property type="term" value="P:fusion of sperm to egg plasma membrane involved in single fertilization"/>
    <property type="evidence" value="ECO:0007669"/>
    <property type="project" value="InterPro"/>
</dbReference>
<dbReference type="InterPro" id="IPR029282">
    <property type="entry name" value="Eqtn/Afaf"/>
</dbReference>
<protein>
    <submittedName>
        <fullName evidence="4">Equatorin, sperm acrosome associated</fullName>
    </submittedName>
</protein>
<dbReference type="GO" id="GO:0002081">
    <property type="term" value="C:outer acrosomal membrane"/>
    <property type="evidence" value="ECO:0007669"/>
    <property type="project" value="TreeGrafter"/>
</dbReference>
<keyword evidence="2" id="KW-0472">Membrane</keyword>
<keyword evidence="3" id="KW-0732">Signal</keyword>
<evidence type="ECO:0000256" key="3">
    <source>
        <dbReference type="SAM" id="SignalP"/>
    </source>
</evidence>
<dbReference type="Pfam" id="PF15339">
    <property type="entry name" value="Afaf"/>
    <property type="match status" value="1"/>
</dbReference>
<dbReference type="PANTHER" id="PTHR36874">
    <property type="entry name" value="EQUATORIN"/>
    <property type="match status" value="1"/>
</dbReference>
<proteinExistence type="predicted"/>
<feature type="compositionally biased region" description="Acidic residues" evidence="1">
    <location>
        <begin position="35"/>
        <end position="46"/>
    </location>
</feature>
<organism evidence="4 5">
    <name type="scientific">Chelydra serpentina</name>
    <name type="common">Snapping turtle</name>
    <name type="synonym">Testudo serpentina</name>
    <dbReference type="NCBI Taxonomy" id="8475"/>
    <lineage>
        <taxon>Eukaryota</taxon>
        <taxon>Metazoa</taxon>
        <taxon>Chordata</taxon>
        <taxon>Craniata</taxon>
        <taxon>Vertebrata</taxon>
        <taxon>Euteleostomi</taxon>
        <taxon>Archelosauria</taxon>
        <taxon>Testudinata</taxon>
        <taxon>Testudines</taxon>
        <taxon>Cryptodira</taxon>
        <taxon>Durocryptodira</taxon>
        <taxon>Americhelydia</taxon>
        <taxon>Chelydroidea</taxon>
        <taxon>Chelydridae</taxon>
        <taxon>Chelydra</taxon>
    </lineage>
</organism>
<dbReference type="EMBL" id="JAHGAV010000193">
    <property type="protein sequence ID" value="KAG6928985.1"/>
    <property type="molecule type" value="Genomic_DNA"/>
</dbReference>
<evidence type="ECO:0000313" key="4">
    <source>
        <dbReference type="EMBL" id="KAG6928985.1"/>
    </source>
</evidence>
<keyword evidence="2" id="KW-1133">Transmembrane helix</keyword>
<dbReference type="GO" id="GO:0006897">
    <property type="term" value="P:endocytosis"/>
    <property type="evidence" value="ECO:0007669"/>
    <property type="project" value="InterPro"/>
</dbReference>
<reference evidence="4 5" key="1">
    <citation type="journal article" date="2020" name="G3 (Bethesda)">
        <title>Draft Genome of the Common Snapping Turtle, Chelydra serpentina, a Model for Phenotypic Plasticity in Reptiles.</title>
        <authorList>
            <person name="Das D."/>
            <person name="Singh S.K."/>
            <person name="Bierstedt J."/>
            <person name="Erickson A."/>
            <person name="Galli G.L.J."/>
            <person name="Crossley D.A. 2nd"/>
            <person name="Rhen T."/>
        </authorList>
    </citation>
    <scope>NUCLEOTIDE SEQUENCE [LARGE SCALE GENOMIC DNA]</scope>
    <source>
        <strain evidence="4">KW</strain>
    </source>
</reference>
<feature type="compositionally biased region" description="Low complexity" evidence="1">
    <location>
        <begin position="301"/>
        <end position="314"/>
    </location>
</feature>
<keyword evidence="5" id="KW-1185">Reference proteome</keyword>
<name>A0A8T1SK15_CHESE</name>
<dbReference type="GO" id="GO:0060478">
    <property type="term" value="P:acrosomal vesicle exocytosis"/>
    <property type="evidence" value="ECO:0007669"/>
    <property type="project" value="InterPro"/>
</dbReference>
<feature type="region of interest" description="Disordered" evidence="1">
    <location>
        <begin position="32"/>
        <end position="53"/>
    </location>
</feature>
<feature type="chain" id="PRO_5035830035" evidence="3">
    <location>
        <begin position="19"/>
        <end position="334"/>
    </location>
</feature>